<protein>
    <recommendedName>
        <fullName evidence="3">DUF2946 domain-containing protein</fullName>
    </recommendedName>
</protein>
<evidence type="ECO:0008006" key="3">
    <source>
        <dbReference type="Google" id="ProtNLM"/>
    </source>
</evidence>
<keyword evidence="2" id="KW-1185">Reference proteome</keyword>
<dbReference type="Proteomes" id="UP000332515">
    <property type="component" value="Unassembled WGS sequence"/>
</dbReference>
<gene>
    <name evidence="1" type="ORF">F0357_06870</name>
</gene>
<organism evidence="1 2">
    <name type="scientific">Segnochrobactrum spirostomi</name>
    <dbReference type="NCBI Taxonomy" id="2608987"/>
    <lineage>
        <taxon>Bacteria</taxon>
        <taxon>Pseudomonadati</taxon>
        <taxon>Pseudomonadota</taxon>
        <taxon>Alphaproteobacteria</taxon>
        <taxon>Hyphomicrobiales</taxon>
        <taxon>Segnochrobactraceae</taxon>
        <taxon>Segnochrobactrum</taxon>
    </lineage>
</organism>
<comment type="caution">
    <text evidence="1">The sequence shown here is derived from an EMBL/GenBank/DDBJ whole genome shotgun (WGS) entry which is preliminary data.</text>
</comment>
<evidence type="ECO:0000313" key="1">
    <source>
        <dbReference type="EMBL" id="MQT12391.1"/>
    </source>
</evidence>
<name>A0A6A7Y2N2_9HYPH</name>
<sequence length="123" mass="12541">MVGPRSSAPWRALALVLTLALMIAGLGRGIALAASLPVPALVIGDVVIPICHPGGAGDDPADLARHACCNDCALGAPLILPQPPALSARAWIAWTADLSLSQPQRPALARLRLPRLSQGPPAA</sequence>
<proteinExistence type="predicted"/>
<dbReference type="AlphaFoldDB" id="A0A6A7Y2N2"/>
<dbReference type="RefSeq" id="WP_153479662.1">
    <property type="nucleotide sequence ID" value="NZ_VWNA01000001.1"/>
</dbReference>
<accession>A0A6A7Y2N2</accession>
<dbReference type="EMBL" id="VWNA01000001">
    <property type="protein sequence ID" value="MQT12391.1"/>
    <property type="molecule type" value="Genomic_DNA"/>
</dbReference>
<reference evidence="1 2" key="1">
    <citation type="submission" date="2019-09" db="EMBL/GenBank/DDBJ databases">
        <title>Segnochrobactrum spirostomi gen. nov., sp. nov., isolated from the ciliate Spirostomum cf. yagiui and description of a novel family, Segnochrobactraceae fam. nov. within the order Rhizobiales of the class Alphaproteobacteria.</title>
        <authorList>
            <person name="Akter S."/>
            <person name="Shazib S.U.A."/>
            <person name="Shin M.K."/>
        </authorList>
    </citation>
    <scope>NUCLEOTIDE SEQUENCE [LARGE SCALE GENOMIC DNA]</scope>
    <source>
        <strain evidence="1 2">Sp-1</strain>
    </source>
</reference>
<evidence type="ECO:0000313" key="2">
    <source>
        <dbReference type="Proteomes" id="UP000332515"/>
    </source>
</evidence>